<dbReference type="EMBL" id="JAJTWU010000003">
    <property type="protein sequence ID" value="MCE4554400.1"/>
    <property type="molecule type" value="Genomic_DNA"/>
</dbReference>
<reference evidence="1 2" key="1">
    <citation type="submission" date="2021-12" db="EMBL/GenBank/DDBJ databases">
        <title>Genome seq of P8.</title>
        <authorList>
            <person name="Seo T."/>
        </authorList>
    </citation>
    <scope>NUCLEOTIDE SEQUENCE [LARGE SCALE GENOMIC DNA]</scope>
    <source>
        <strain evidence="1 2">P8</strain>
    </source>
</reference>
<dbReference type="RefSeq" id="WP_233371324.1">
    <property type="nucleotide sequence ID" value="NZ_JAJTWU010000003.1"/>
</dbReference>
<dbReference type="Pfam" id="PF13591">
    <property type="entry name" value="MerR_2"/>
    <property type="match status" value="1"/>
</dbReference>
<accession>A0ABS8XYH4</accession>
<evidence type="ECO:0000313" key="1">
    <source>
        <dbReference type="EMBL" id="MCE4554400.1"/>
    </source>
</evidence>
<protein>
    <submittedName>
        <fullName evidence="1">Chaperone modulator CbpM</fullName>
    </submittedName>
</protein>
<keyword evidence="2" id="KW-1185">Reference proteome</keyword>
<sequence>MADNSSDAIDAVIVEEEIVFSLSGLCQAAGASPAQVLSLVDEGVLQPEGDAPQRWAFTGPSLRATRTALRLNADLALGTAGAALVLDLLEEISALRARLRRAGLE</sequence>
<evidence type="ECO:0000313" key="2">
    <source>
        <dbReference type="Proteomes" id="UP001200741"/>
    </source>
</evidence>
<dbReference type="Proteomes" id="UP001200741">
    <property type="component" value="Unassembled WGS sequence"/>
</dbReference>
<organism evidence="1 2">
    <name type="scientific">Pelomonas cellulosilytica</name>
    <dbReference type="NCBI Taxonomy" id="2906762"/>
    <lineage>
        <taxon>Bacteria</taxon>
        <taxon>Pseudomonadati</taxon>
        <taxon>Pseudomonadota</taxon>
        <taxon>Betaproteobacteria</taxon>
        <taxon>Burkholderiales</taxon>
        <taxon>Sphaerotilaceae</taxon>
        <taxon>Roseateles</taxon>
    </lineage>
</organism>
<comment type="caution">
    <text evidence="1">The sequence shown here is derived from an EMBL/GenBank/DDBJ whole genome shotgun (WGS) entry which is preliminary data.</text>
</comment>
<name>A0ABS8XYH4_9BURK</name>
<proteinExistence type="predicted"/>
<dbReference type="Gene3D" id="1.10.1660.10">
    <property type="match status" value="1"/>
</dbReference>
<gene>
    <name evidence="1" type="ORF">LXT13_08065</name>
</gene>